<dbReference type="Pfam" id="PF14223">
    <property type="entry name" value="Retrotran_gag_2"/>
    <property type="match status" value="1"/>
</dbReference>
<keyword evidence="3 8" id="KW-0678">Repressor</keyword>
<keyword evidence="4 8" id="KW-0805">Transcription regulation</keyword>
<evidence type="ECO:0000256" key="8">
    <source>
        <dbReference type="RuleBase" id="RU004549"/>
    </source>
</evidence>
<comment type="function">
    <text evidence="8">Aux/IAA proteins are short-lived transcriptional factors that function as repressors of early auxin response genes at low auxin concentrations.</text>
</comment>
<keyword evidence="5 8" id="KW-0804">Transcription</keyword>
<protein>
    <recommendedName>
        <fullName evidence="8">Auxin-responsive protein</fullName>
    </recommendedName>
</protein>
<dbReference type="InterPro" id="IPR053793">
    <property type="entry name" value="PB1-like"/>
</dbReference>
<keyword evidence="7 8" id="KW-0927">Auxin signaling pathway</keyword>
<gene>
    <name evidence="10" type="ORF">BUALT_Bualt12G0060000</name>
</gene>
<dbReference type="GO" id="GO:0009734">
    <property type="term" value="P:auxin-activated signaling pathway"/>
    <property type="evidence" value="ECO:0007669"/>
    <property type="project" value="UniProtKB-UniRule"/>
</dbReference>
<dbReference type="InterPro" id="IPR033389">
    <property type="entry name" value="AUX/IAA_dom"/>
</dbReference>
<reference evidence="10" key="1">
    <citation type="submission" date="2019-10" db="EMBL/GenBank/DDBJ databases">
        <authorList>
            <person name="Zhang R."/>
            <person name="Pan Y."/>
            <person name="Wang J."/>
            <person name="Ma R."/>
            <person name="Yu S."/>
        </authorList>
    </citation>
    <scope>NUCLEOTIDE SEQUENCE</scope>
    <source>
        <strain evidence="10">LA-IB0</strain>
        <tissue evidence="10">Leaf</tissue>
    </source>
</reference>
<evidence type="ECO:0000256" key="5">
    <source>
        <dbReference type="ARBA" id="ARBA00023163"/>
    </source>
</evidence>
<dbReference type="PANTHER" id="PTHR31734">
    <property type="entry name" value="AUXIN-RESPONSIVE PROTEIN IAA17"/>
    <property type="match status" value="1"/>
</dbReference>
<comment type="subunit">
    <text evidence="8">Homodimers and heterodimers.</text>
</comment>
<comment type="subcellular location">
    <subcellularLocation>
        <location evidence="1 8">Nucleus</location>
    </subcellularLocation>
</comment>
<dbReference type="Pfam" id="PF02309">
    <property type="entry name" value="AUX_IAA"/>
    <property type="match status" value="1"/>
</dbReference>
<dbReference type="AlphaFoldDB" id="A0AAV6WQA4"/>
<evidence type="ECO:0000313" key="10">
    <source>
        <dbReference type="EMBL" id="KAG8372378.1"/>
    </source>
</evidence>
<dbReference type="Gene3D" id="3.10.20.90">
    <property type="entry name" value="Phosphatidylinositol 3-kinase Catalytic Subunit, Chain A, domain 1"/>
    <property type="match status" value="1"/>
</dbReference>
<organism evidence="10 11">
    <name type="scientific">Buddleja alternifolia</name>
    <dbReference type="NCBI Taxonomy" id="168488"/>
    <lineage>
        <taxon>Eukaryota</taxon>
        <taxon>Viridiplantae</taxon>
        <taxon>Streptophyta</taxon>
        <taxon>Embryophyta</taxon>
        <taxon>Tracheophyta</taxon>
        <taxon>Spermatophyta</taxon>
        <taxon>Magnoliopsida</taxon>
        <taxon>eudicotyledons</taxon>
        <taxon>Gunneridae</taxon>
        <taxon>Pentapetalae</taxon>
        <taxon>asterids</taxon>
        <taxon>lamiids</taxon>
        <taxon>Lamiales</taxon>
        <taxon>Scrophulariaceae</taxon>
        <taxon>Buddlejeae</taxon>
        <taxon>Buddleja</taxon>
    </lineage>
</organism>
<evidence type="ECO:0000313" key="11">
    <source>
        <dbReference type="Proteomes" id="UP000826271"/>
    </source>
</evidence>
<dbReference type="PROSITE" id="PS51745">
    <property type="entry name" value="PB1"/>
    <property type="match status" value="1"/>
</dbReference>
<dbReference type="PANTHER" id="PTHR31734:SF7">
    <property type="entry name" value="AUXIN-RESPONSIVE PROTEIN IAA33"/>
    <property type="match status" value="1"/>
</dbReference>
<keyword evidence="11" id="KW-1185">Reference proteome</keyword>
<dbReference type="InterPro" id="IPR003311">
    <property type="entry name" value="AUX_IAA"/>
</dbReference>
<evidence type="ECO:0000256" key="1">
    <source>
        <dbReference type="ARBA" id="ARBA00004123"/>
    </source>
</evidence>
<comment type="similarity">
    <text evidence="2 8">Belongs to the Aux/IAA family.</text>
</comment>
<dbReference type="GO" id="GO:0005634">
    <property type="term" value="C:nucleus"/>
    <property type="evidence" value="ECO:0007669"/>
    <property type="project" value="UniProtKB-SubCell"/>
</dbReference>
<evidence type="ECO:0000259" key="9">
    <source>
        <dbReference type="PROSITE" id="PS51745"/>
    </source>
</evidence>
<dbReference type="Proteomes" id="UP000826271">
    <property type="component" value="Unassembled WGS sequence"/>
</dbReference>
<accession>A0AAV6WQA4</accession>
<proteinExistence type="inferred from homology"/>
<evidence type="ECO:0000256" key="2">
    <source>
        <dbReference type="ARBA" id="ARBA00006728"/>
    </source>
</evidence>
<dbReference type="EMBL" id="WHWC01000012">
    <property type="protein sequence ID" value="KAG8372378.1"/>
    <property type="molecule type" value="Genomic_DNA"/>
</dbReference>
<evidence type="ECO:0000256" key="7">
    <source>
        <dbReference type="ARBA" id="ARBA00023294"/>
    </source>
</evidence>
<evidence type="ECO:0000256" key="4">
    <source>
        <dbReference type="ARBA" id="ARBA00023015"/>
    </source>
</evidence>
<dbReference type="GO" id="GO:0006355">
    <property type="term" value="P:regulation of DNA-templated transcription"/>
    <property type="evidence" value="ECO:0007669"/>
    <property type="project" value="InterPro"/>
</dbReference>
<name>A0AAV6WQA4_9LAMI</name>
<sequence>MSSFDPQRQRRWQERRLISSAMPQPTFSGGFDDELVAAVVPPVTVVLEGRSICQRISLHKHGSYQSLARALRHMFVDIIGDNNNNYNNNNNSSSSSSCDHNNESNINLDLSNAVPGYLIAYEDMENDLLLVGDLNWKDFVRVAKRIRILPAKAKSRKQKEQVYSTLDVHGVAFILNEQKPDDGTPNINVWTYANKVSHHTILSTLSNELFDVYCPYKEARQIWESLVKKFTAEDAEQQKFAIGNYYHWQMTDEKEIKAQITEYYKLVEDL</sequence>
<evidence type="ECO:0000256" key="3">
    <source>
        <dbReference type="ARBA" id="ARBA00022491"/>
    </source>
</evidence>
<feature type="domain" description="PB1" evidence="9">
    <location>
        <begin position="40"/>
        <end position="153"/>
    </location>
</feature>
<evidence type="ECO:0000256" key="6">
    <source>
        <dbReference type="ARBA" id="ARBA00023242"/>
    </source>
</evidence>
<comment type="caution">
    <text evidence="10">The sequence shown here is derived from an EMBL/GenBank/DDBJ whole genome shotgun (WGS) entry which is preliminary data.</text>
</comment>
<keyword evidence="6 8" id="KW-0539">Nucleus</keyword>